<dbReference type="Proteomes" id="UP001140172">
    <property type="component" value="Unassembled WGS sequence"/>
</dbReference>
<dbReference type="EMBL" id="JANBUM010000228">
    <property type="protein sequence ID" value="KAJ2780950.1"/>
    <property type="molecule type" value="Genomic_DNA"/>
</dbReference>
<evidence type="ECO:0000313" key="3">
    <source>
        <dbReference type="Proteomes" id="UP001140172"/>
    </source>
</evidence>
<name>A0A9W8H9N9_9FUNG</name>
<keyword evidence="3" id="KW-1185">Reference proteome</keyword>
<accession>A0A9W8H9N9</accession>
<reference evidence="2" key="1">
    <citation type="submission" date="2022-07" db="EMBL/GenBank/DDBJ databases">
        <title>Phylogenomic reconstructions and comparative analyses of Kickxellomycotina fungi.</title>
        <authorList>
            <person name="Reynolds N.K."/>
            <person name="Stajich J.E."/>
            <person name="Barry K."/>
            <person name="Grigoriev I.V."/>
            <person name="Crous P."/>
            <person name="Smith M.E."/>
        </authorList>
    </citation>
    <scope>NUCLEOTIDE SEQUENCE</scope>
    <source>
        <strain evidence="2">BCRC 34489</strain>
    </source>
</reference>
<proteinExistence type="predicted"/>
<feature type="compositionally biased region" description="Basic and acidic residues" evidence="1">
    <location>
        <begin position="59"/>
        <end position="81"/>
    </location>
</feature>
<evidence type="ECO:0000256" key="1">
    <source>
        <dbReference type="SAM" id="MobiDB-lite"/>
    </source>
</evidence>
<comment type="caution">
    <text evidence="2">The sequence shown here is derived from an EMBL/GenBank/DDBJ whole genome shotgun (WGS) entry which is preliminary data.</text>
</comment>
<evidence type="ECO:0000313" key="2">
    <source>
        <dbReference type="EMBL" id="KAJ2780950.1"/>
    </source>
</evidence>
<sequence length="81" mass="8947">MRARVGDLVESVELCRGKREESPGGERLLLVVFEEGNARFERLEAFMGVGWQLSGGTSEHSRRGVEALVDERGSGRGERSI</sequence>
<feature type="non-terminal residue" evidence="2">
    <location>
        <position position="81"/>
    </location>
</feature>
<dbReference type="AlphaFoldDB" id="A0A9W8H9N9"/>
<feature type="region of interest" description="Disordered" evidence="1">
    <location>
        <begin position="55"/>
        <end position="81"/>
    </location>
</feature>
<gene>
    <name evidence="2" type="ORF">GGI15_003367</name>
</gene>
<organism evidence="2 3">
    <name type="scientific">Coemansia interrupta</name>
    <dbReference type="NCBI Taxonomy" id="1126814"/>
    <lineage>
        <taxon>Eukaryota</taxon>
        <taxon>Fungi</taxon>
        <taxon>Fungi incertae sedis</taxon>
        <taxon>Zoopagomycota</taxon>
        <taxon>Kickxellomycotina</taxon>
        <taxon>Kickxellomycetes</taxon>
        <taxon>Kickxellales</taxon>
        <taxon>Kickxellaceae</taxon>
        <taxon>Coemansia</taxon>
    </lineage>
</organism>
<protein>
    <submittedName>
        <fullName evidence="2">Uncharacterized protein</fullName>
    </submittedName>
</protein>